<comment type="caution">
    <text evidence="1">The sequence shown here is derived from an EMBL/GenBank/DDBJ whole genome shotgun (WGS) entry which is preliminary data.</text>
</comment>
<dbReference type="PANTHER" id="PTHR48098">
    <property type="entry name" value="ENTEROCHELIN ESTERASE-RELATED"/>
    <property type="match status" value="1"/>
</dbReference>
<name>A0A9D1LAS6_9FIRM</name>
<proteinExistence type="predicted"/>
<protein>
    <submittedName>
        <fullName evidence="1">Esterase family protein</fullName>
    </submittedName>
</protein>
<dbReference type="SUPFAM" id="SSF53474">
    <property type="entry name" value="alpha/beta-Hydrolases"/>
    <property type="match status" value="1"/>
</dbReference>
<gene>
    <name evidence="1" type="ORF">IAB02_03995</name>
</gene>
<reference evidence="1" key="2">
    <citation type="journal article" date="2021" name="PeerJ">
        <title>Extensive microbial diversity within the chicken gut microbiome revealed by metagenomics and culture.</title>
        <authorList>
            <person name="Gilroy R."/>
            <person name="Ravi A."/>
            <person name="Getino M."/>
            <person name="Pursley I."/>
            <person name="Horton D.L."/>
            <person name="Alikhan N.F."/>
            <person name="Baker D."/>
            <person name="Gharbi K."/>
            <person name="Hall N."/>
            <person name="Watson M."/>
            <person name="Adriaenssens E.M."/>
            <person name="Foster-Nyarko E."/>
            <person name="Jarju S."/>
            <person name="Secka A."/>
            <person name="Antonio M."/>
            <person name="Oren A."/>
            <person name="Chaudhuri R.R."/>
            <person name="La Ragione R."/>
            <person name="Hildebrand F."/>
            <person name="Pallen M.J."/>
        </authorList>
    </citation>
    <scope>NUCLEOTIDE SEQUENCE</scope>
    <source>
        <strain evidence="1">ChiHcec3-11533</strain>
    </source>
</reference>
<dbReference type="InterPro" id="IPR050583">
    <property type="entry name" value="Mycobacterial_A85_antigen"/>
</dbReference>
<dbReference type="InterPro" id="IPR029058">
    <property type="entry name" value="AB_hydrolase_fold"/>
</dbReference>
<dbReference type="PANTHER" id="PTHR48098:SF1">
    <property type="entry name" value="DIACYLGLYCEROL ACYLTRANSFERASE_MYCOLYLTRANSFERASE AG85A"/>
    <property type="match status" value="1"/>
</dbReference>
<dbReference type="Pfam" id="PF00756">
    <property type="entry name" value="Esterase"/>
    <property type="match status" value="1"/>
</dbReference>
<dbReference type="InterPro" id="IPR000801">
    <property type="entry name" value="Esterase-like"/>
</dbReference>
<reference evidence="1" key="1">
    <citation type="submission" date="2020-10" db="EMBL/GenBank/DDBJ databases">
        <authorList>
            <person name="Gilroy R."/>
        </authorList>
    </citation>
    <scope>NUCLEOTIDE SEQUENCE</scope>
    <source>
        <strain evidence="1">ChiHcec3-11533</strain>
    </source>
</reference>
<sequence>MAFFEVSLYSDALSMETEIAAYLPEAVWDKPGIPVDGTRVRVPTVYLLHGMFGNHRDWYLNSSVVRVAEELGIALILPQTHLGWYADMARGEKFFTYVARELPRLCRRFFPALSPEREQTFAAGLSMGGYGAFHLALRAPETFAGAASLSGGLDVKQMVETPNDHGDPQYWEDIFGRAEQVDHSHNDLFAAARELRDSPLRPRLYQWCGTEDFLYEQNTRMRDHLRALGYDCEYRESPGDHQWKYWDREIGPAIRWLFKREEEA</sequence>
<organism evidence="1 2">
    <name type="scientific">Candidatus Pullichristensenella excrementigallinarum</name>
    <dbReference type="NCBI Taxonomy" id="2840907"/>
    <lineage>
        <taxon>Bacteria</taxon>
        <taxon>Bacillati</taxon>
        <taxon>Bacillota</taxon>
        <taxon>Clostridia</taxon>
        <taxon>Candidatus Pullichristensenella</taxon>
    </lineage>
</organism>
<evidence type="ECO:0000313" key="2">
    <source>
        <dbReference type="Proteomes" id="UP000824072"/>
    </source>
</evidence>
<evidence type="ECO:0000313" key="1">
    <source>
        <dbReference type="EMBL" id="HIU33703.1"/>
    </source>
</evidence>
<dbReference type="Gene3D" id="3.40.50.1820">
    <property type="entry name" value="alpha/beta hydrolase"/>
    <property type="match status" value="1"/>
</dbReference>
<accession>A0A9D1LAS6</accession>
<dbReference type="AlphaFoldDB" id="A0A9D1LAS6"/>
<dbReference type="Proteomes" id="UP000824072">
    <property type="component" value="Unassembled WGS sequence"/>
</dbReference>
<dbReference type="EMBL" id="DVMU01000088">
    <property type="protein sequence ID" value="HIU33703.1"/>
    <property type="molecule type" value="Genomic_DNA"/>
</dbReference>
<dbReference type="GO" id="GO:0016747">
    <property type="term" value="F:acyltransferase activity, transferring groups other than amino-acyl groups"/>
    <property type="evidence" value="ECO:0007669"/>
    <property type="project" value="TreeGrafter"/>
</dbReference>